<name>A0A1J5IV51_9BACT</name>
<reference evidence="2 3" key="1">
    <citation type="journal article" date="2016" name="Environ. Microbiol.">
        <title>Genomic resolution of a cold subsurface aquifer community provides metabolic insights for novel microbes adapted to high CO concentrations.</title>
        <authorList>
            <person name="Probst A.J."/>
            <person name="Castelle C.J."/>
            <person name="Singh A."/>
            <person name="Brown C.T."/>
            <person name="Anantharaman K."/>
            <person name="Sharon I."/>
            <person name="Hug L.A."/>
            <person name="Burstein D."/>
            <person name="Emerson J.B."/>
            <person name="Thomas B.C."/>
            <person name="Banfield J.F."/>
        </authorList>
    </citation>
    <scope>NUCLEOTIDE SEQUENCE [LARGE SCALE GENOMIC DNA]</scope>
    <source>
        <strain evidence="2">CG2_30_54_11</strain>
    </source>
</reference>
<evidence type="ECO:0000256" key="1">
    <source>
        <dbReference type="SAM" id="Phobius"/>
    </source>
</evidence>
<dbReference type="Proteomes" id="UP000183245">
    <property type="component" value="Unassembled WGS sequence"/>
</dbReference>
<protein>
    <submittedName>
        <fullName evidence="2">Uncharacterized protein</fullName>
    </submittedName>
</protein>
<keyword evidence="1" id="KW-0472">Membrane</keyword>
<dbReference type="Gene3D" id="2.60.40.10">
    <property type="entry name" value="Immunoglobulins"/>
    <property type="match status" value="2"/>
</dbReference>
<dbReference type="AlphaFoldDB" id="A0A1J5IV51"/>
<dbReference type="EMBL" id="MNZT01000071">
    <property type="protein sequence ID" value="OIP97039.1"/>
    <property type="molecule type" value="Genomic_DNA"/>
</dbReference>
<evidence type="ECO:0000313" key="2">
    <source>
        <dbReference type="EMBL" id="OIP97039.1"/>
    </source>
</evidence>
<feature type="transmembrane region" description="Helical" evidence="1">
    <location>
        <begin position="417"/>
        <end position="435"/>
    </location>
</feature>
<dbReference type="InterPro" id="IPR013783">
    <property type="entry name" value="Ig-like_fold"/>
</dbReference>
<gene>
    <name evidence="2" type="ORF">AUK40_04135</name>
</gene>
<proteinExistence type="predicted"/>
<keyword evidence="1" id="KW-1133">Transmembrane helix</keyword>
<dbReference type="Gene3D" id="3.30.420.430">
    <property type="match status" value="1"/>
</dbReference>
<sequence length="444" mass="47113">MLYMIERMRTVFLVAGLAVIIAVPQLVRAEALAQPSDANIATITEPADKEVLAGMVEIIVLARSATRVEYTIVNETSRKSITLGTALKQGTETWVFSWDTTRGISDGTYTLYAKATGAVGNFASDPIQVTVLNGDDPVTTTPGDDPRILVLTTPVAGATLSGSIPVSVTGQANGVYLFALTQGDQQLSYIGEATEGGNGSWALTWNTASLDDGAYELYARSAAMGGEEWMSQMVAVVVSNGLLRPSDDPNLPVGIGQEYIILEESAPTLVPVDDKGRMETLLETNADAEVLDNATVSNVTLYKLNTSTVPGTVEVAGKTVLQGRGPANAAITINVFSEPIVATTTTDADGNWVYTIDSSLTQGSHEVYMTVSDNSRNVVGRSRLFEFLVSEAVAASDEVTETVTTAVSSNRTLLEKYSYAVGGVIIVVLALFLVIQRIAKKNHS</sequence>
<organism evidence="2 3">
    <name type="scientific">Candidatus Wirthbacteria bacterium CG2_30_54_11</name>
    <dbReference type="NCBI Taxonomy" id="1817892"/>
    <lineage>
        <taxon>Bacteria</taxon>
        <taxon>Candidatus Wirthbacteria</taxon>
    </lineage>
</organism>
<accession>A0A1J5IV51</accession>
<comment type="caution">
    <text evidence="2">The sequence shown here is derived from an EMBL/GenBank/DDBJ whole genome shotgun (WGS) entry which is preliminary data.</text>
</comment>
<evidence type="ECO:0000313" key="3">
    <source>
        <dbReference type="Proteomes" id="UP000183245"/>
    </source>
</evidence>
<keyword evidence="1" id="KW-0812">Transmembrane</keyword>